<gene>
    <name evidence="2" type="ORF">GCM10023082_66240</name>
</gene>
<organism evidence="2 3">
    <name type="scientific">Streptomyces tremellae</name>
    <dbReference type="NCBI Taxonomy" id="1124239"/>
    <lineage>
        <taxon>Bacteria</taxon>
        <taxon>Bacillati</taxon>
        <taxon>Actinomycetota</taxon>
        <taxon>Actinomycetes</taxon>
        <taxon>Kitasatosporales</taxon>
        <taxon>Streptomycetaceae</taxon>
        <taxon>Streptomyces</taxon>
    </lineage>
</organism>
<dbReference type="Pfam" id="PF17338">
    <property type="entry name" value="GP88"/>
    <property type="match status" value="1"/>
</dbReference>
<evidence type="ECO:0000259" key="1">
    <source>
        <dbReference type="Pfam" id="PF17338"/>
    </source>
</evidence>
<name>A0ABP7GFL6_9ACTN</name>
<feature type="domain" description="Gene product 88" evidence="1">
    <location>
        <begin position="45"/>
        <end position="176"/>
    </location>
</feature>
<proteinExistence type="predicted"/>
<evidence type="ECO:0000313" key="3">
    <source>
        <dbReference type="Proteomes" id="UP001499884"/>
    </source>
</evidence>
<keyword evidence="3" id="KW-1185">Reference proteome</keyword>
<protein>
    <recommendedName>
        <fullName evidence="1">Gene product 88 domain-containing protein</fullName>
    </recommendedName>
</protein>
<sequence length="177" mass="20079">MNDTTHSVTGTAPAAAADTAASQRPRFLLLPMRSSCASERIYKWTLPAHEGQLPDGRRYNACPTAGVCVDLCYAKAGHFQRGTVLAAHQRNLQYVMDDLPGWEVQMTQELQHRRYRATDGSTVHVRVHDAGDYWSLPYLQAWLRIFRSAPHVTFYSYTKQVALLEKWVRPDPPAELH</sequence>
<dbReference type="InterPro" id="IPR020290">
    <property type="entry name" value="Gp88"/>
</dbReference>
<reference evidence="3" key="1">
    <citation type="journal article" date="2019" name="Int. J. Syst. Evol. Microbiol.">
        <title>The Global Catalogue of Microorganisms (GCM) 10K type strain sequencing project: providing services to taxonomists for standard genome sequencing and annotation.</title>
        <authorList>
            <consortium name="The Broad Institute Genomics Platform"/>
            <consortium name="The Broad Institute Genome Sequencing Center for Infectious Disease"/>
            <person name="Wu L."/>
            <person name="Ma J."/>
        </authorList>
    </citation>
    <scope>NUCLEOTIDE SEQUENCE [LARGE SCALE GENOMIC DNA]</scope>
    <source>
        <strain evidence="3">JCM 30846</strain>
    </source>
</reference>
<dbReference type="Proteomes" id="UP001499884">
    <property type="component" value="Unassembled WGS sequence"/>
</dbReference>
<dbReference type="EMBL" id="BAABEP010000113">
    <property type="protein sequence ID" value="GAA3763856.1"/>
    <property type="molecule type" value="Genomic_DNA"/>
</dbReference>
<comment type="caution">
    <text evidence="2">The sequence shown here is derived from an EMBL/GenBank/DDBJ whole genome shotgun (WGS) entry which is preliminary data.</text>
</comment>
<accession>A0ABP7GFL6</accession>
<evidence type="ECO:0000313" key="2">
    <source>
        <dbReference type="EMBL" id="GAA3763856.1"/>
    </source>
</evidence>